<evidence type="ECO:0000313" key="2">
    <source>
        <dbReference type="Proteomes" id="UP000295455"/>
    </source>
</evidence>
<sequence length="199" mass="22631">MKNLLFLAICIVLFSCKGNGQPTDPAPKNDDPSPEALVPNPKTDFVFSGDYEDLLTLELASRITGFEPSKANKMNPLKGMTGEILRYYWENGREREKESTTPNRKNTKIGCMDLVQIKWVDGEADMDSFLDFIDLEKYPDLTKVENVGESAYWNPNKNHLEVYYNGVSFTLQVDISNNDILDKEKTIALAKLIIEERIK</sequence>
<organism evidence="1 2">
    <name type="scientific">Mariniflexile fucanivorans</name>
    <dbReference type="NCBI Taxonomy" id="264023"/>
    <lineage>
        <taxon>Bacteria</taxon>
        <taxon>Pseudomonadati</taxon>
        <taxon>Bacteroidota</taxon>
        <taxon>Flavobacteriia</taxon>
        <taxon>Flavobacteriales</taxon>
        <taxon>Flavobacteriaceae</taxon>
        <taxon>Mariniflexile</taxon>
    </lineage>
</organism>
<name>A0A4R1RQP4_9FLAO</name>
<dbReference type="EMBL" id="SLUP01000001">
    <property type="protein sequence ID" value="TCL68715.1"/>
    <property type="molecule type" value="Genomic_DNA"/>
</dbReference>
<accession>A0A4R1RQP4</accession>
<dbReference type="RefSeq" id="WP_132213851.1">
    <property type="nucleotide sequence ID" value="NZ_OX156936.1"/>
</dbReference>
<keyword evidence="2" id="KW-1185">Reference proteome</keyword>
<dbReference type="OrthoDB" id="1438588at2"/>
<dbReference type="AlphaFoldDB" id="A0A4R1RQP4"/>
<gene>
    <name evidence="1" type="ORF">EV196_101134</name>
</gene>
<reference evidence="1 2" key="1">
    <citation type="submission" date="2019-03" db="EMBL/GenBank/DDBJ databases">
        <title>Genomic Encyclopedia of Type Strains, Phase IV (KMG-IV): sequencing the most valuable type-strain genomes for metagenomic binning, comparative biology and taxonomic classification.</title>
        <authorList>
            <person name="Goeker M."/>
        </authorList>
    </citation>
    <scope>NUCLEOTIDE SEQUENCE [LARGE SCALE GENOMIC DNA]</scope>
    <source>
        <strain evidence="1 2">DSM 18792</strain>
    </source>
</reference>
<evidence type="ECO:0000313" key="1">
    <source>
        <dbReference type="EMBL" id="TCL68715.1"/>
    </source>
</evidence>
<comment type="caution">
    <text evidence="1">The sequence shown here is derived from an EMBL/GenBank/DDBJ whole genome shotgun (WGS) entry which is preliminary data.</text>
</comment>
<protein>
    <recommendedName>
        <fullName evidence="3">Lipoprotein</fullName>
    </recommendedName>
</protein>
<dbReference type="PROSITE" id="PS51257">
    <property type="entry name" value="PROKAR_LIPOPROTEIN"/>
    <property type="match status" value="1"/>
</dbReference>
<evidence type="ECO:0008006" key="3">
    <source>
        <dbReference type="Google" id="ProtNLM"/>
    </source>
</evidence>
<dbReference type="Proteomes" id="UP000295455">
    <property type="component" value="Unassembled WGS sequence"/>
</dbReference>
<proteinExistence type="predicted"/>